<evidence type="ECO:0000256" key="1">
    <source>
        <dbReference type="ARBA" id="ARBA00004141"/>
    </source>
</evidence>
<keyword evidence="7" id="KW-1185">Reference proteome</keyword>
<evidence type="ECO:0000313" key="7">
    <source>
        <dbReference type="Proteomes" id="UP000887561"/>
    </source>
</evidence>
<feature type="transmembrane region" description="Helical" evidence="5">
    <location>
        <begin position="70"/>
        <end position="88"/>
    </location>
</feature>
<dbReference type="AlphaFoldDB" id="A0A915N631"/>
<keyword evidence="4 5" id="KW-0472">Membrane</keyword>
<feature type="transmembrane region" description="Helical" evidence="5">
    <location>
        <begin position="211"/>
        <end position="230"/>
    </location>
</feature>
<accession>A0A915N631</accession>
<keyword evidence="2 5" id="KW-0812">Transmembrane</keyword>
<dbReference type="Proteomes" id="UP000887561">
    <property type="component" value="Unplaced"/>
</dbReference>
<feature type="transmembrane region" description="Helical" evidence="5">
    <location>
        <begin position="251"/>
        <end position="272"/>
    </location>
</feature>
<protein>
    <submittedName>
        <fullName evidence="8">Ammonium transporter AmtB-like domain-containing protein</fullName>
    </submittedName>
</protein>
<evidence type="ECO:0000256" key="4">
    <source>
        <dbReference type="ARBA" id="ARBA00023136"/>
    </source>
</evidence>
<dbReference type="Gene3D" id="1.10.3430.10">
    <property type="entry name" value="Ammonium transporter AmtB like domains"/>
    <property type="match status" value="1"/>
</dbReference>
<dbReference type="PANTHER" id="PTHR11730">
    <property type="entry name" value="AMMONIUM TRANSPORTER"/>
    <property type="match status" value="1"/>
</dbReference>
<feature type="domain" description="Ammonium transporter AmtB-like" evidence="6">
    <location>
        <begin position="3"/>
        <end position="269"/>
    </location>
</feature>
<dbReference type="GO" id="GO:0097272">
    <property type="term" value="P:ammonium homeostasis"/>
    <property type="evidence" value="ECO:0007669"/>
    <property type="project" value="TreeGrafter"/>
</dbReference>
<feature type="transmembrane region" description="Helical" evidence="5">
    <location>
        <begin position="39"/>
        <end position="58"/>
    </location>
</feature>
<evidence type="ECO:0000256" key="2">
    <source>
        <dbReference type="ARBA" id="ARBA00022692"/>
    </source>
</evidence>
<evidence type="ECO:0000259" key="6">
    <source>
        <dbReference type="Pfam" id="PF00909"/>
    </source>
</evidence>
<feature type="transmembrane region" description="Helical" evidence="5">
    <location>
        <begin position="12"/>
        <end position="32"/>
    </location>
</feature>
<feature type="transmembrane region" description="Helical" evidence="5">
    <location>
        <begin position="100"/>
        <end position="119"/>
    </location>
</feature>
<comment type="subcellular location">
    <subcellularLocation>
        <location evidence="1">Membrane</location>
        <topology evidence="1">Multi-pass membrane protein</topology>
    </subcellularLocation>
</comment>
<dbReference type="InterPro" id="IPR024041">
    <property type="entry name" value="NH4_transpt_AmtB-like_dom"/>
</dbReference>
<dbReference type="Pfam" id="PF00909">
    <property type="entry name" value="Ammonium_transp"/>
    <property type="match status" value="1"/>
</dbReference>
<evidence type="ECO:0000256" key="3">
    <source>
        <dbReference type="ARBA" id="ARBA00022989"/>
    </source>
</evidence>
<evidence type="ECO:0000256" key="5">
    <source>
        <dbReference type="SAM" id="Phobius"/>
    </source>
</evidence>
<dbReference type="PANTHER" id="PTHR11730:SF60">
    <property type="entry name" value="RH50, ISOFORM D"/>
    <property type="match status" value="1"/>
</dbReference>
<feature type="transmembrane region" description="Helical" evidence="5">
    <location>
        <begin position="170"/>
        <end position="191"/>
    </location>
</feature>
<name>A0A915N631_MELJA</name>
<sequence>MLTAFTLELAVGLINADYTAAVVLISFGALCGKLSPMQYLLMALIEAPFSIFNEYIVVKILGVQDLGGSMIIHVFGAVFGLIAGRVLFTKTWRDSEHLGSVYHSDIFTFVATGFLWVFWPSFNAANAFGADARNRSIVNTYTALIGSTITAFVVSSFYNKKENFNVRHLVNAPLAGGVALGACANILLAPFDALAIGKCGFSDTRGVNNLHAMPGIIGVLASAIVLLCYKDGSYPESSRIIQSGRTQSQQALFQLCGLVVTLLLAGVISSNIEHLEFTEMKPTNEKSKLMPSVMLKKANM</sequence>
<dbReference type="WBParaSite" id="scaffold8569_cov153.g13182">
    <property type="protein sequence ID" value="scaffold8569_cov153.g13182"/>
    <property type="gene ID" value="scaffold8569_cov153.g13182"/>
</dbReference>
<dbReference type="GO" id="GO:0008519">
    <property type="term" value="F:ammonium channel activity"/>
    <property type="evidence" value="ECO:0007669"/>
    <property type="project" value="InterPro"/>
</dbReference>
<organism evidence="7 8">
    <name type="scientific">Meloidogyne javanica</name>
    <name type="common">Root-knot nematode worm</name>
    <dbReference type="NCBI Taxonomy" id="6303"/>
    <lineage>
        <taxon>Eukaryota</taxon>
        <taxon>Metazoa</taxon>
        <taxon>Ecdysozoa</taxon>
        <taxon>Nematoda</taxon>
        <taxon>Chromadorea</taxon>
        <taxon>Rhabditida</taxon>
        <taxon>Tylenchina</taxon>
        <taxon>Tylenchomorpha</taxon>
        <taxon>Tylenchoidea</taxon>
        <taxon>Meloidogynidae</taxon>
        <taxon>Meloidogyninae</taxon>
        <taxon>Meloidogyne</taxon>
        <taxon>Meloidogyne incognita group</taxon>
    </lineage>
</organism>
<dbReference type="GO" id="GO:0005886">
    <property type="term" value="C:plasma membrane"/>
    <property type="evidence" value="ECO:0007669"/>
    <property type="project" value="TreeGrafter"/>
</dbReference>
<keyword evidence="3 5" id="KW-1133">Transmembrane helix</keyword>
<evidence type="ECO:0000313" key="8">
    <source>
        <dbReference type="WBParaSite" id="scaffold8569_cov153.g13182"/>
    </source>
</evidence>
<dbReference type="InterPro" id="IPR029020">
    <property type="entry name" value="Ammonium/urea_transptr"/>
</dbReference>
<proteinExistence type="predicted"/>
<reference evidence="8" key="1">
    <citation type="submission" date="2022-11" db="UniProtKB">
        <authorList>
            <consortium name="WormBaseParasite"/>
        </authorList>
    </citation>
    <scope>IDENTIFICATION</scope>
</reference>
<feature type="transmembrane region" description="Helical" evidence="5">
    <location>
        <begin position="139"/>
        <end position="158"/>
    </location>
</feature>
<dbReference type="SUPFAM" id="SSF111352">
    <property type="entry name" value="Ammonium transporter"/>
    <property type="match status" value="1"/>
</dbReference>